<dbReference type="RefSeq" id="XP_018073906.1">
    <property type="nucleotide sequence ID" value="XM_018214693.1"/>
</dbReference>
<accession>A0A194XHD3</accession>
<protein>
    <submittedName>
        <fullName evidence="2">Uncharacterized protein</fullName>
    </submittedName>
</protein>
<gene>
    <name evidence="2" type="ORF">LY89DRAFT_683375</name>
</gene>
<feature type="region of interest" description="Disordered" evidence="1">
    <location>
        <begin position="44"/>
        <end position="89"/>
    </location>
</feature>
<keyword evidence="3" id="KW-1185">Reference proteome</keyword>
<organism evidence="2 3">
    <name type="scientific">Mollisia scopiformis</name>
    <name type="common">Conifer needle endophyte fungus</name>
    <name type="synonym">Phialocephala scopiformis</name>
    <dbReference type="NCBI Taxonomy" id="149040"/>
    <lineage>
        <taxon>Eukaryota</taxon>
        <taxon>Fungi</taxon>
        <taxon>Dikarya</taxon>
        <taxon>Ascomycota</taxon>
        <taxon>Pezizomycotina</taxon>
        <taxon>Leotiomycetes</taxon>
        <taxon>Helotiales</taxon>
        <taxon>Mollisiaceae</taxon>
        <taxon>Mollisia</taxon>
    </lineage>
</organism>
<feature type="compositionally biased region" description="Basic and acidic residues" evidence="1">
    <location>
        <begin position="71"/>
        <end position="89"/>
    </location>
</feature>
<evidence type="ECO:0000313" key="3">
    <source>
        <dbReference type="Proteomes" id="UP000070700"/>
    </source>
</evidence>
<proteinExistence type="predicted"/>
<evidence type="ECO:0000313" key="2">
    <source>
        <dbReference type="EMBL" id="KUJ19551.1"/>
    </source>
</evidence>
<feature type="compositionally biased region" description="Polar residues" evidence="1">
    <location>
        <begin position="54"/>
        <end position="68"/>
    </location>
</feature>
<dbReference type="GeneID" id="28824419"/>
<feature type="compositionally biased region" description="Acidic residues" evidence="1">
    <location>
        <begin position="301"/>
        <end position="319"/>
    </location>
</feature>
<dbReference type="Proteomes" id="UP000070700">
    <property type="component" value="Unassembled WGS sequence"/>
</dbReference>
<dbReference type="KEGG" id="psco:LY89DRAFT_683375"/>
<sequence length="319" mass="34942">MAPRSFAVFDEEKSARSVIPLLGHIVANPRRPLDSYFPRRIQPAAVHQPVAKPTETSQATSEELNTSGLKDGLKDSTKSKPKSEEKKAAFDSKSSSDLVFLDEFEVDQVIKSDKIRAENVRRAGAKVSLQKLFGMEVDGEGSESVLFESNKTRTLALEQFENVFESFRGRFATELDEYLDKRAGGKAYLMITLKTGGKLKITRNNKGYILGSTHGKIPVGAATGAGDTPVDPEASIHIKLSRSSALNSTGVNEVAFAAEYCEIVRVSKLDFKLRGGVSKKRNTTLKNVVNFSGSGLAFGHEDEDEDDDEDEEAVEDIYV</sequence>
<name>A0A194XHD3_MOLSC</name>
<dbReference type="EMBL" id="KQ947411">
    <property type="protein sequence ID" value="KUJ19551.1"/>
    <property type="molecule type" value="Genomic_DNA"/>
</dbReference>
<dbReference type="InParanoid" id="A0A194XHD3"/>
<reference evidence="2 3" key="1">
    <citation type="submission" date="2015-10" db="EMBL/GenBank/DDBJ databases">
        <title>Full genome of DAOMC 229536 Phialocephala scopiformis, a fungal endophyte of spruce producing the potent anti-insectan compound rugulosin.</title>
        <authorList>
            <consortium name="DOE Joint Genome Institute"/>
            <person name="Walker A.K."/>
            <person name="Frasz S.L."/>
            <person name="Seifert K.A."/>
            <person name="Miller J.D."/>
            <person name="Mondo S.J."/>
            <person name="Labutti K."/>
            <person name="Lipzen A."/>
            <person name="Dockter R."/>
            <person name="Kennedy M."/>
            <person name="Grigoriev I.V."/>
            <person name="Spatafora J.W."/>
        </authorList>
    </citation>
    <scope>NUCLEOTIDE SEQUENCE [LARGE SCALE GENOMIC DNA]</scope>
    <source>
        <strain evidence="2 3">CBS 120377</strain>
    </source>
</reference>
<feature type="region of interest" description="Disordered" evidence="1">
    <location>
        <begin position="296"/>
        <end position="319"/>
    </location>
</feature>
<evidence type="ECO:0000256" key="1">
    <source>
        <dbReference type="SAM" id="MobiDB-lite"/>
    </source>
</evidence>
<dbReference type="AlphaFoldDB" id="A0A194XHD3"/>